<sequence>MSGSTIIYGHNAAQAPVAGLSEAVVTTFNALLVDPSGRPLSRFNSAGDATSIVVKASEGLLDQILVFNANPIGPPGDLFLHIFDLAALPANGTVPDFTSVPIRPQGSQGISFDPGLPMATGIVLAASTTRTTLTLAGAVMWFAGRFN</sequence>
<comment type="caution">
    <text evidence="1">The sequence shown here is derived from an EMBL/GenBank/DDBJ whole genome shotgun (WGS) entry which is preliminary data.</text>
</comment>
<reference evidence="1" key="1">
    <citation type="journal article" date="2015" name="Nature">
        <title>Complex archaea that bridge the gap between prokaryotes and eukaryotes.</title>
        <authorList>
            <person name="Spang A."/>
            <person name="Saw J.H."/>
            <person name="Jorgensen S.L."/>
            <person name="Zaremba-Niedzwiedzka K."/>
            <person name="Martijn J."/>
            <person name="Lind A.E."/>
            <person name="van Eijk R."/>
            <person name="Schleper C."/>
            <person name="Guy L."/>
            <person name="Ettema T.J."/>
        </authorList>
    </citation>
    <scope>NUCLEOTIDE SEQUENCE</scope>
</reference>
<accession>A0A0F9SAC1</accession>
<proteinExistence type="predicted"/>
<protein>
    <submittedName>
        <fullName evidence="1">Uncharacterized protein</fullName>
    </submittedName>
</protein>
<gene>
    <name evidence="1" type="ORF">LCGC14_0798590</name>
</gene>
<dbReference type="EMBL" id="LAZR01002138">
    <property type="protein sequence ID" value="KKN33941.1"/>
    <property type="molecule type" value="Genomic_DNA"/>
</dbReference>
<name>A0A0F9SAC1_9ZZZZ</name>
<evidence type="ECO:0000313" key="1">
    <source>
        <dbReference type="EMBL" id="KKN33941.1"/>
    </source>
</evidence>
<dbReference type="AlphaFoldDB" id="A0A0F9SAC1"/>
<organism evidence="1">
    <name type="scientific">marine sediment metagenome</name>
    <dbReference type="NCBI Taxonomy" id="412755"/>
    <lineage>
        <taxon>unclassified sequences</taxon>
        <taxon>metagenomes</taxon>
        <taxon>ecological metagenomes</taxon>
    </lineage>
</organism>